<dbReference type="EMBL" id="MU276240">
    <property type="protein sequence ID" value="KAI0039985.1"/>
    <property type="molecule type" value="Genomic_DNA"/>
</dbReference>
<evidence type="ECO:0000313" key="1">
    <source>
        <dbReference type="EMBL" id="KAI0039985.1"/>
    </source>
</evidence>
<protein>
    <submittedName>
        <fullName evidence="1">Uncharacterized protein</fullName>
    </submittedName>
</protein>
<comment type="caution">
    <text evidence="1">The sequence shown here is derived from an EMBL/GenBank/DDBJ whole genome shotgun (WGS) entry which is preliminary data.</text>
</comment>
<feature type="non-terminal residue" evidence="1">
    <location>
        <position position="967"/>
    </location>
</feature>
<dbReference type="Proteomes" id="UP000814033">
    <property type="component" value="Unassembled WGS sequence"/>
</dbReference>
<sequence>MPENVQRRSRTQPTSSRSEDDSSDDEHHQFNQIFVDRANTFVEDFRRGKRNKALTTKKLLELLSAESSAHPGEHTQAQLDHAFQSYFDQIEQIERAQRAAEERGRPRGRKRTEVSSDERAGYDGDYESEEDSESSGDENQAPRKRMREDDGDEGVTGKRPLDESLLPFMRNAPAVALSPSQLRTLELKSNYLRDLSGAKQLILSRPDCPAVPLSIWKDVLSSAYVDLDKVFSGHYALDGDPRGLHKLGDFELVLGSSKPDRHIRSHGDWMVAWTPYADAVTTPPRELSVTTKASGHESAEPTTTRLEIFTNSTISSLNTSSLADREAQLGRLLRRRKDREGVSSFAASSMLEPVPTTHVAGDIDAQPVEGNMLPSVAPATPLSMRAANPFAHNGSKGPRLYRGYLWETSDDFSYITPSATATETADPIPGPPLSARSDPVALSTLRDHPSLFQIVTPINVDRFEALLTSHPNRPFVESVLRGLREGFWPFAEGDPDAYPEVRDFPERHLSPEDLEFAEAQCLEEERLERFSPPFGSPGGRLFPGMCNVPVHAVPKKSGKLRLVVDHSAGEFSPNSHINHDDVHVRLDTVQHLAHNLIAVRQRHGSIPLWLWKSDVQQAYRRIPMHPLWQLRQIVTVKGVRRVDRCNNFGGRASAKLWCAFMSLVLWIGINVMLIEALLAYIDDSYAFDLSTHLAYYEPYDDWYPESQVRFLQLWDFIGLPHEKAKQEFGRTLVIIGFHVDPIRMTVSLSSESRAELVAAIHSFLDAPGRKRRLVEWQRMLGRSIRNAPIYINADVTRDWMWFADILQDWSGVHVMRARHWGPAEAELTIYCDASSVAMGFWAPARSEGFVSNLPRAPATADTIFWFEASCVLAALEWATSLPDPPRRLAIYTDNLNTVQIFNSFKAHDAYNDILLWAARLLINSGLDLRVFHIAGEDNIVADALSRHLFDVVMRYAPRLRVFTFQPP</sequence>
<proteinExistence type="predicted"/>
<name>A0ACB8R797_9AGAM</name>
<keyword evidence="2" id="KW-1185">Reference proteome</keyword>
<evidence type="ECO:0000313" key="2">
    <source>
        <dbReference type="Proteomes" id="UP000814033"/>
    </source>
</evidence>
<organism evidence="1 2">
    <name type="scientific">Auriscalpium vulgare</name>
    <dbReference type="NCBI Taxonomy" id="40419"/>
    <lineage>
        <taxon>Eukaryota</taxon>
        <taxon>Fungi</taxon>
        <taxon>Dikarya</taxon>
        <taxon>Basidiomycota</taxon>
        <taxon>Agaricomycotina</taxon>
        <taxon>Agaricomycetes</taxon>
        <taxon>Russulales</taxon>
        <taxon>Auriscalpiaceae</taxon>
        <taxon>Auriscalpium</taxon>
    </lineage>
</organism>
<accession>A0ACB8R797</accession>
<reference evidence="1" key="1">
    <citation type="submission" date="2021-02" db="EMBL/GenBank/DDBJ databases">
        <authorList>
            <consortium name="DOE Joint Genome Institute"/>
            <person name="Ahrendt S."/>
            <person name="Looney B.P."/>
            <person name="Miyauchi S."/>
            <person name="Morin E."/>
            <person name="Drula E."/>
            <person name="Courty P.E."/>
            <person name="Chicoki N."/>
            <person name="Fauchery L."/>
            <person name="Kohler A."/>
            <person name="Kuo A."/>
            <person name="Labutti K."/>
            <person name="Pangilinan J."/>
            <person name="Lipzen A."/>
            <person name="Riley R."/>
            <person name="Andreopoulos W."/>
            <person name="He G."/>
            <person name="Johnson J."/>
            <person name="Barry K.W."/>
            <person name="Grigoriev I.V."/>
            <person name="Nagy L."/>
            <person name="Hibbett D."/>
            <person name="Henrissat B."/>
            <person name="Matheny P.B."/>
            <person name="Labbe J."/>
            <person name="Martin F."/>
        </authorList>
    </citation>
    <scope>NUCLEOTIDE SEQUENCE</scope>
    <source>
        <strain evidence="1">FP105234-sp</strain>
    </source>
</reference>
<gene>
    <name evidence="1" type="ORF">FA95DRAFT_1684034</name>
</gene>
<reference evidence="1" key="2">
    <citation type="journal article" date="2022" name="New Phytol.">
        <title>Evolutionary transition to the ectomycorrhizal habit in the genomes of a hyperdiverse lineage of mushroom-forming fungi.</title>
        <authorList>
            <person name="Looney B."/>
            <person name="Miyauchi S."/>
            <person name="Morin E."/>
            <person name="Drula E."/>
            <person name="Courty P.E."/>
            <person name="Kohler A."/>
            <person name="Kuo A."/>
            <person name="LaButti K."/>
            <person name="Pangilinan J."/>
            <person name="Lipzen A."/>
            <person name="Riley R."/>
            <person name="Andreopoulos W."/>
            <person name="He G."/>
            <person name="Johnson J."/>
            <person name="Nolan M."/>
            <person name="Tritt A."/>
            <person name="Barry K.W."/>
            <person name="Grigoriev I.V."/>
            <person name="Nagy L.G."/>
            <person name="Hibbett D."/>
            <person name="Henrissat B."/>
            <person name="Matheny P.B."/>
            <person name="Labbe J."/>
            <person name="Martin F.M."/>
        </authorList>
    </citation>
    <scope>NUCLEOTIDE SEQUENCE</scope>
    <source>
        <strain evidence="1">FP105234-sp</strain>
    </source>
</reference>